<name>A0A2I1HAA9_9GLOM</name>
<gene>
    <name evidence="2" type="ORF">RhiirA4_548912</name>
</gene>
<dbReference type="AlphaFoldDB" id="A0A2I1HAA9"/>
<dbReference type="VEuPathDB" id="FungiDB:FUN_016285"/>
<evidence type="ECO:0000313" key="2">
    <source>
        <dbReference type="EMBL" id="PKY55812.1"/>
    </source>
</evidence>
<feature type="compositionally biased region" description="Basic residues" evidence="1">
    <location>
        <begin position="254"/>
        <end position="271"/>
    </location>
</feature>
<evidence type="ECO:0000313" key="3">
    <source>
        <dbReference type="Proteomes" id="UP000234323"/>
    </source>
</evidence>
<feature type="region of interest" description="Disordered" evidence="1">
    <location>
        <begin position="152"/>
        <end position="196"/>
    </location>
</feature>
<protein>
    <submittedName>
        <fullName evidence="2">Uncharacterized protein</fullName>
    </submittedName>
</protein>
<organism evidence="2 3">
    <name type="scientific">Rhizophagus irregularis</name>
    <dbReference type="NCBI Taxonomy" id="588596"/>
    <lineage>
        <taxon>Eukaryota</taxon>
        <taxon>Fungi</taxon>
        <taxon>Fungi incertae sedis</taxon>
        <taxon>Mucoromycota</taxon>
        <taxon>Glomeromycotina</taxon>
        <taxon>Glomeromycetes</taxon>
        <taxon>Glomerales</taxon>
        <taxon>Glomeraceae</taxon>
        <taxon>Rhizophagus</taxon>
    </lineage>
</organism>
<evidence type="ECO:0000256" key="1">
    <source>
        <dbReference type="SAM" id="MobiDB-lite"/>
    </source>
</evidence>
<proteinExistence type="predicted"/>
<dbReference type="Proteomes" id="UP000234323">
    <property type="component" value="Unassembled WGS sequence"/>
</dbReference>
<dbReference type="VEuPathDB" id="FungiDB:RhiirFUN_006420"/>
<reference evidence="2 3" key="1">
    <citation type="submission" date="2015-10" db="EMBL/GenBank/DDBJ databases">
        <title>Genome analyses suggest a sexual origin of heterokaryosis in a supposedly ancient asexual fungus.</title>
        <authorList>
            <person name="Ropars J."/>
            <person name="Sedzielewska K."/>
            <person name="Noel J."/>
            <person name="Charron P."/>
            <person name="Farinelli L."/>
            <person name="Marton T."/>
            <person name="Kruger M."/>
            <person name="Pelin A."/>
            <person name="Brachmann A."/>
            <person name="Corradi N."/>
        </authorList>
    </citation>
    <scope>NUCLEOTIDE SEQUENCE [LARGE SCALE GENOMIC DNA]</scope>
    <source>
        <strain evidence="2 3">A4</strain>
    </source>
</reference>
<feature type="compositionally biased region" description="Polar residues" evidence="1">
    <location>
        <begin position="152"/>
        <end position="166"/>
    </location>
</feature>
<feature type="region of interest" description="Disordered" evidence="1">
    <location>
        <begin position="221"/>
        <end position="271"/>
    </location>
</feature>
<feature type="compositionally biased region" description="Low complexity" evidence="1">
    <location>
        <begin position="167"/>
        <end position="180"/>
    </location>
</feature>
<comment type="caution">
    <text evidence="2">The sequence shown here is derived from an EMBL/GenBank/DDBJ whole genome shotgun (WGS) entry which is preliminary data.</text>
</comment>
<feature type="compositionally biased region" description="Basic and acidic residues" evidence="1">
    <location>
        <begin position="184"/>
        <end position="195"/>
    </location>
</feature>
<dbReference type="VEuPathDB" id="FungiDB:RhiirA1_449145"/>
<dbReference type="EMBL" id="LLXI01001972">
    <property type="protein sequence ID" value="PKY55812.1"/>
    <property type="molecule type" value="Genomic_DNA"/>
</dbReference>
<accession>A0A2I1HAA9</accession>
<feature type="compositionally biased region" description="Basic and acidic residues" evidence="1">
    <location>
        <begin position="224"/>
        <end position="238"/>
    </location>
</feature>
<sequence>MPAQLSTILYISNYKESTAPNFFIGSATGITRLNENDSIQTFNITIFYPIDPSIPCYIPKLTNSQVLSVNNCKFSLGNNNEIDLIITAARILDIKPTDLPVHPIYITAVGLAADVPIISNNGVKIDCLIREITLVDNKLYLELHNFSFLKGQSQVPSNKSTSLPWLNTTTSESSTTQTNNAHLIHQEQRIPESTKRNIQKPFELNKVMKLADIATNILDDQNENIEKTNDHDDDRSSENDSDVINVTHDDKTPTRGKKRGRKSSHSKRKSK</sequence>
<keyword evidence="3" id="KW-1185">Reference proteome</keyword>